<organism evidence="1">
    <name type="scientific">marine sediment metagenome</name>
    <dbReference type="NCBI Taxonomy" id="412755"/>
    <lineage>
        <taxon>unclassified sequences</taxon>
        <taxon>metagenomes</taxon>
        <taxon>ecological metagenomes</taxon>
    </lineage>
</organism>
<evidence type="ECO:0008006" key="2">
    <source>
        <dbReference type="Google" id="ProtNLM"/>
    </source>
</evidence>
<dbReference type="Pfam" id="PF14375">
    <property type="entry name" value="Cys_rich_CWC"/>
    <property type="match status" value="1"/>
</dbReference>
<accession>A0A0F9RPL1</accession>
<evidence type="ECO:0000313" key="1">
    <source>
        <dbReference type="EMBL" id="KKN26881.1"/>
    </source>
</evidence>
<dbReference type="EMBL" id="LAZR01002686">
    <property type="protein sequence ID" value="KKN26881.1"/>
    <property type="molecule type" value="Genomic_DNA"/>
</dbReference>
<sequence>MQSTRTDLCPLCGNANQCDLAATADSSAPCWCFSTPISKEALARVPTDQVDKTCLCPRCAAGIEASEAAAQS</sequence>
<proteinExistence type="predicted"/>
<dbReference type="AlphaFoldDB" id="A0A0F9RPL1"/>
<name>A0A0F9RPL1_9ZZZZ</name>
<gene>
    <name evidence="1" type="ORF">LCGC14_0870160</name>
</gene>
<dbReference type="InterPro" id="IPR032720">
    <property type="entry name" value="Cys_rich_CWC"/>
</dbReference>
<comment type="caution">
    <text evidence="1">The sequence shown here is derived from an EMBL/GenBank/DDBJ whole genome shotgun (WGS) entry which is preliminary data.</text>
</comment>
<reference evidence="1" key="1">
    <citation type="journal article" date="2015" name="Nature">
        <title>Complex archaea that bridge the gap between prokaryotes and eukaryotes.</title>
        <authorList>
            <person name="Spang A."/>
            <person name="Saw J.H."/>
            <person name="Jorgensen S.L."/>
            <person name="Zaremba-Niedzwiedzka K."/>
            <person name="Martijn J."/>
            <person name="Lind A.E."/>
            <person name="van Eijk R."/>
            <person name="Schleper C."/>
            <person name="Guy L."/>
            <person name="Ettema T.J."/>
        </authorList>
    </citation>
    <scope>NUCLEOTIDE SEQUENCE</scope>
</reference>
<protein>
    <recommendedName>
        <fullName evidence="2">DNA or RNA helicase of superfamily II</fullName>
    </recommendedName>
</protein>